<dbReference type="GO" id="GO:0005524">
    <property type="term" value="F:ATP binding"/>
    <property type="evidence" value="ECO:0007669"/>
    <property type="project" value="InterPro"/>
</dbReference>
<dbReference type="InterPro" id="IPR008271">
    <property type="entry name" value="Ser/Thr_kinase_AS"/>
</dbReference>
<protein>
    <submittedName>
        <fullName evidence="2">Kinase-like protein</fullName>
    </submittedName>
</protein>
<dbReference type="InterPro" id="IPR000719">
    <property type="entry name" value="Prot_kinase_dom"/>
</dbReference>
<keyword evidence="2" id="KW-0418">Kinase</keyword>
<reference evidence="2 3" key="1">
    <citation type="journal article" date="2012" name="Science">
        <title>The Paleozoic origin of enzymatic lignin decomposition reconstructed from 31 fungal genomes.</title>
        <authorList>
            <person name="Floudas D."/>
            <person name="Binder M."/>
            <person name="Riley R."/>
            <person name="Barry K."/>
            <person name="Blanchette R.A."/>
            <person name="Henrissat B."/>
            <person name="Martinez A.T."/>
            <person name="Otillar R."/>
            <person name="Spatafora J.W."/>
            <person name="Yadav J.S."/>
            <person name="Aerts A."/>
            <person name="Benoit I."/>
            <person name="Boyd A."/>
            <person name="Carlson A."/>
            <person name="Copeland A."/>
            <person name="Coutinho P.M."/>
            <person name="de Vries R.P."/>
            <person name="Ferreira P."/>
            <person name="Findley K."/>
            <person name="Foster B."/>
            <person name="Gaskell J."/>
            <person name="Glotzer D."/>
            <person name="Gorecki P."/>
            <person name="Heitman J."/>
            <person name="Hesse C."/>
            <person name="Hori C."/>
            <person name="Igarashi K."/>
            <person name="Jurgens J.A."/>
            <person name="Kallen N."/>
            <person name="Kersten P."/>
            <person name="Kohler A."/>
            <person name="Kuees U."/>
            <person name="Kumar T.K.A."/>
            <person name="Kuo A."/>
            <person name="LaButti K."/>
            <person name="Larrondo L.F."/>
            <person name="Lindquist E."/>
            <person name="Ling A."/>
            <person name="Lombard V."/>
            <person name="Lucas S."/>
            <person name="Lundell T."/>
            <person name="Martin R."/>
            <person name="McLaughlin D.J."/>
            <person name="Morgenstern I."/>
            <person name="Morin E."/>
            <person name="Murat C."/>
            <person name="Nagy L.G."/>
            <person name="Nolan M."/>
            <person name="Ohm R.A."/>
            <person name="Patyshakuliyeva A."/>
            <person name="Rokas A."/>
            <person name="Ruiz-Duenas F.J."/>
            <person name="Sabat G."/>
            <person name="Salamov A."/>
            <person name="Samejima M."/>
            <person name="Schmutz J."/>
            <person name="Slot J.C."/>
            <person name="St John F."/>
            <person name="Stenlid J."/>
            <person name="Sun H."/>
            <person name="Sun S."/>
            <person name="Syed K."/>
            <person name="Tsang A."/>
            <person name="Wiebenga A."/>
            <person name="Young D."/>
            <person name="Pisabarro A."/>
            <person name="Eastwood D.C."/>
            <person name="Martin F."/>
            <person name="Cullen D."/>
            <person name="Grigoriev I.V."/>
            <person name="Hibbett D.S."/>
        </authorList>
    </citation>
    <scope>NUCLEOTIDE SEQUENCE [LARGE SCALE GENOMIC DNA]</scope>
    <source>
        <strain evidence="2 3">MD-104</strain>
    </source>
</reference>
<dbReference type="OrthoDB" id="10261027at2759"/>
<dbReference type="GO" id="GO:0004674">
    <property type="term" value="F:protein serine/threonine kinase activity"/>
    <property type="evidence" value="ECO:0007669"/>
    <property type="project" value="TreeGrafter"/>
</dbReference>
<evidence type="ECO:0000313" key="2">
    <source>
        <dbReference type="EMBL" id="PCH44114.1"/>
    </source>
</evidence>
<keyword evidence="2" id="KW-0808">Transferase</keyword>
<dbReference type="Proteomes" id="UP000218811">
    <property type="component" value="Unassembled WGS sequence"/>
</dbReference>
<accession>A0A2H3K4Y9</accession>
<proteinExistence type="predicted"/>
<gene>
    <name evidence="2" type="ORF">WOLCODRAFT_144827</name>
</gene>
<name>A0A2H3K4Y9_WOLCO</name>
<dbReference type="PROSITE" id="PS00108">
    <property type="entry name" value="PROTEIN_KINASE_ST"/>
    <property type="match status" value="1"/>
</dbReference>
<dbReference type="AlphaFoldDB" id="A0A2H3K4Y9"/>
<sequence>MSSMPGCNKLKLSTINNWLLLFSSNMHITKDGLRPRLLRYLTQSRRPTLNLRGYRLQIIRVEASSLDVLDNDELPSLSVEFLVQKESQTTQAIRGQVQPVVWLPSITINVADPKASIVPIMHLNVSRNGNVHTLPLAQGCRRLEELVDDQGVIDFEMERINDPLKGPPMRISIRYVKLKGYILSRYEKIFKEIETALAPSNGKNPDKYSLAVTPSPVELMKKAIAAKESTELLEKFKWQDIQGLIDLLDQTLNVLQPREPQDEFERTYYLMRKFCADHSILPSSFLLLSQNVEIDKRSIDRGGFGDICKGKYTGKPVAVKIVMPVAEDEQREKINALLMKEIIVWRVVHHPNILPFNGVCEVGQPKILWMVAPWMQNGDITRYIKKNPGADRLKLVGCTMIALDPANLAIQSVEIVQGLDYLHSTMRIFHGDLKGPNILVDDDGHARLADFGTSRVKLEIAEAVRSHSTQSMTYRYSAPERLNPERFGQTSSLPTFHSDLYSLSVVLWELFAGQNPYENASDGHIMTTVVNGERPKRIPKLRESGMPDGLWPIIEECWDNDFKKRPPMSQVRTRVESLIGAK</sequence>
<dbReference type="EMBL" id="KB468157">
    <property type="protein sequence ID" value="PCH44114.1"/>
    <property type="molecule type" value="Genomic_DNA"/>
</dbReference>
<dbReference type="InterPro" id="IPR051681">
    <property type="entry name" value="Ser/Thr_Kinases-Pseudokinases"/>
</dbReference>
<organism evidence="2 3">
    <name type="scientific">Wolfiporia cocos (strain MD-104)</name>
    <name type="common">Brown rot fungus</name>
    <dbReference type="NCBI Taxonomy" id="742152"/>
    <lineage>
        <taxon>Eukaryota</taxon>
        <taxon>Fungi</taxon>
        <taxon>Dikarya</taxon>
        <taxon>Basidiomycota</taxon>
        <taxon>Agaricomycotina</taxon>
        <taxon>Agaricomycetes</taxon>
        <taxon>Polyporales</taxon>
        <taxon>Phaeolaceae</taxon>
        <taxon>Wolfiporia</taxon>
    </lineage>
</organism>
<dbReference type="PANTHER" id="PTHR44329:SF140">
    <property type="entry name" value="INACTIVE PROTEIN TYROSINE KINASE PTKL"/>
    <property type="match status" value="1"/>
</dbReference>
<keyword evidence="3" id="KW-1185">Reference proteome</keyword>
<dbReference type="OMA" id="FEMERIN"/>
<dbReference type="Pfam" id="PF07714">
    <property type="entry name" value="PK_Tyr_Ser-Thr"/>
    <property type="match status" value="1"/>
</dbReference>
<evidence type="ECO:0000313" key="3">
    <source>
        <dbReference type="Proteomes" id="UP000218811"/>
    </source>
</evidence>
<dbReference type="PANTHER" id="PTHR44329">
    <property type="entry name" value="SERINE/THREONINE-PROTEIN KINASE TNNI3K-RELATED"/>
    <property type="match status" value="1"/>
</dbReference>
<dbReference type="InterPro" id="IPR011009">
    <property type="entry name" value="Kinase-like_dom_sf"/>
</dbReference>
<dbReference type="STRING" id="742152.A0A2H3K4Y9"/>
<dbReference type="Gene3D" id="1.10.510.10">
    <property type="entry name" value="Transferase(Phosphotransferase) domain 1"/>
    <property type="match status" value="1"/>
</dbReference>
<dbReference type="SMART" id="SM00220">
    <property type="entry name" value="S_TKc"/>
    <property type="match status" value="1"/>
</dbReference>
<feature type="domain" description="Protein kinase" evidence="1">
    <location>
        <begin position="293"/>
        <end position="579"/>
    </location>
</feature>
<evidence type="ECO:0000259" key="1">
    <source>
        <dbReference type="PROSITE" id="PS50011"/>
    </source>
</evidence>
<dbReference type="InterPro" id="IPR001245">
    <property type="entry name" value="Ser-Thr/Tyr_kinase_cat_dom"/>
</dbReference>
<dbReference type="PROSITE" id="PS50011">
    <property type="entry name" value="PROTEIN_KINASE_DOM"/>
    <property type="match status" value="1"/>
</dbReference>
<dbReference type="SUPFAM" id="SSF56112">
    <property type="entry name" value="Protein kinase-like (PK-like)"/>
    <property type="match status" value="1"/>
</dbReference>